<keyword evidence="1" id="KW-0812">Transmembrane</keyword>
<keyword evidence="3" id="KW-1185">Reference proteome</keyword>
<dbReference type="Proteomes" id="UP000183613">
    <property type="component" value="Unassembled WGS sequence"/>
</dbReference>
<keyword evidence="1" id="KW-1133">Transmembrane helix</keyword>
<dbReference type="PATRIC" id="fig|882211.3.peg.4221"/>
<name>A0A0J6G070_PSEDM</name>
<evidence type="ECO:0000313" key="3">
    <source>
        <dbReference type="Proteomes" id="UP000183613"/>
    </source>
</evidence>
<sequence length="75" mass="8507">MNATQRSLVEISLVVLGVGSLLVGAILLVLFYLEIGRLDYLFDPEQFALIVWPPFFIGAILLWARAFFRSADKYE</sequence>
<comment type="caution">
    <text evidence="2">The sequence shown here is derived from an EMBL/GenBank/DDBJ whole genome shotgun (WGS) entry which is preliminary data.</text>
</comment>
<protein>
    <submittedName>
        <fullName evidence="2">Uncharacterized protein</fullName>
    </submittedName>
</protein>
<gene>
    <name evidence="2" type="ORF">SAMN04489800_3279</name>
</gene>
<accession>A0A0J6G070</accession>
<evidence type="ECO:0000256" key="1">
    <source>
        <dbReference type="SAM" id="Phobius"/>
    </source>
</evidence>
<feature type="transmembrane region" description="Helical" evidence="1">
    <location>
        <begin position="47"/>
        <end position="68"/>
    </location>
</feature>
<feature type="transmembrane region" description="Helical" evidence="1">
    <location>
        <begin position="12"/>
        <end position="35"/>
    </location>
</feature>
<dbReference type="RefSeq" id="WP_048361804.1">
    <property type="nucleotide sequence ID" value="NZ_FNUD01000002.1"/>
</dbReference>
<dbReference type="EMBL" id="FNUD01000002">
    <property type="protein sequence ID" value="SEE97794.1"/>
    <property type="molecule type" value="Genomic_DNA"/>
</dbReference>
<keyword evidence="1" id="KW-0472">Membrane</keyword>
<reference evidence="2" key="1">
    <citation type="submission" date="2016-10" db="EMBL/GenBank/DDBJ databases">
        <authorList>
            <person name="Varghese N."/>
            <person name="Submissions S."/>
        </authorList>
    </citation>
    <scope>NUCLEOTIDE SEQUENCE [LARGE SCALE GENOMIC DNA]</scope>
    <source>
        <strain evidence="2">LMG 25555</strain>
    </source>
</reference>
<dbReference type="AlphaFoldDB" id="A0A0J6G070"/>
<dbReference type="OrthoDB" id="9972690at2"/>
<organism evidence="2 3">
    <name type="scientific">Pseudomonas deceptionensis</name>
    <dbReference type="NCBI Taxonomy" id="882211"/>
    <lineage>
        <taxon>Bacteria</taxon>
        <taxon>Pseudomonadati</taxon>
        <taxon>Pseudomonadota</taxon>
        <taxon>Gammaproteobacteria</taxon>
        <taxon>Pseudomonadales</taxon>
        <taxon>Pseudomonadaceae</taxon>
        <taxon>Pseudomonas</taxon>
    </lineage>
</organism>
<evidence type="ECO:0000313" key="2">
    <source>
        <dbReference type="EMBL" id="SEE97794.1"/>
    </source>
</evidence>
<proteinExistence type="predicted"/>